<dbReference type="Proteomes" id="UP000029108">
    <property type="component" value="Unassembled WGS sequence"/>
</dbReference>
<evidence type="ECO:0000256" key="2">
    <source>
        <dbReference type="SAM" id="Phobius"/>
    </source>
</evidence>
<dbReference type="InterPro" id="IPR017195">
    <property type="entry name" value="ABC_thiamin-permease_prd"/>
</dbReference>
<keyword evidence="2" id="KW-0472">Membrane</keyword>
<comment type="caution">
    <text evidence="3">The sequence shown here is derived from an EMBL/GenBank/DDBJ whole genome shotgun (WGS) entry which is preliminary data.</text>
</comment>
<protein>
    <submittedName>
        <fullName evidence="3">Hydroxymethylpyrimidine transport system permease protein</fullName>
    </submittedName>
</protein>
<feature type="transmembrane region" description="Helical" evidence="2">
    <location>
        <begin position="62"/>
        <end position="83"/>
    </location>
</feature>
<dbReference type="Pfam" id="PF09819">
    <property type="entry name" value="ABC_cobalt"/>
    <property type="match status" value="1"/>
</dbReference>
<feature type="region of interest" description="Disordered" evidence="1">
    <location>
        <begin position="1"/>
        <end position="22"/>
    </location>
</feature>
<evidence type="ECO:0000313" key="3">
    <source>
        <dbReference type="EMBL" id="KFI45376.1"/>
    </source>
</evidence>
<dbReference type="eggNOG" id="COG4721">
    <property type="taxonomic scope" value="Bacteria"/>
</dbReference>
<feature type="transmembrane region" description="Helical" evidence="2">
    <location>
        <begin position="170"/>
        <end position="192"/>
    </location>
</feature>
<feature type="transmembrane region" description="Helical" evidence="2">
    <location>
        <begin position="89"/>
        <end position="107"/>
    </location>
</feature>
<sequence>MSGNTDATTNPNPSVPNRSSVRTATTAVASANGSADMSDRAAASAVAAVNELSRLRWKPQDIAVGAALGVACGLVFWAFDFAYTPVSSLLSAILPGLMSLFHGFWYFSGPLALLILRKPGAAVYVNLVGALAEALIGNRFSVVSILIAALLEGISADIPFAIARYRKFNLPLSVASGAFTALTYGLYLLFFYFQGVAPFSPRGIVHMISEMISGVLVAGVMSWFLYLAIGRTGVLDRLASGRDLPGRKTVDA</sequence>
<dbReference type="STRING" id="1437608.GCA_000771645_01267"/>
<accession>A0A086ZFS6</accession>
<keyword evidence="4" id="KW-1185">Reference proteome</keyword>
<organism evidence="3 4">
    <name type="scientific">Bifidobacterium biavatii DSM 23969</name>
    <dbReference type="NCBI Taxonomy" id="1437608"/>
    <lineage>
        <taxon>Bacteria</taxon>
        <taxon>Bacillati</taxon>
        <taxon>Actinomycetota</taxon>
        <taxon>Actinomycetes</taxon>
        <taxon>Bifidobacteriales</taxon>
        <taxon>Bifidobacteriaceae</taxon>
        <taxon>Bifidobacterium</taxon>
    </lineage>
</organism>
<keyword evidence="2" id="KW-1133">Transmembrane helix</keyword>
<evidence type="ECO:0000313" key="4">
    <source>
        <dbReference type="Proteomes" id="UP000029108"/>
    </source>
</evidence>
<name>A0A086ZFS6_9BIFI</name>
<proteinExistence type="predicted"/>
<reference evidence="3 4" key="1">
    <citation type="submission" date="2014-03" db="EMBL/GenBank/DDBJ databases">
        <title>Genomics of Bifidobacteria.</title>
        <authorList>
            <person name="Ventura M."/>
            <person name="Milani C."/>
            <person name="Lugli G.A."/>
        </authorList>
    </citation>
    <scope>NUCLEOTIDE SEQUENCE [LARGE SCALE GENOMIC DNA]</scope>
    <source>
        <strain evidence="3 4">DSM 23969</strain>
    </source>
</reference>
<keyword evidence="2" id="KW-0812">Transmembrane</keyword>
<dbReference type="EMBL" id="JGYN01000041">
    <property type="protein sequence ID" value="KFI45376.1"/>
    <property type="molecule type" value="Genomic_DNA"/>
</dbReference>
<feature type="transmembrane region" description="Helical" evidence="2">
    <location>
        <begin position="204"/>
        <end position="229"/>
    </location>
</feature>
<dbReference type="AlphaFoldDB" id="A0A086ZFS6"/>
<gene>
    <name evidence="3" type="ORF">BBIA_2579</name>
</gene>
<evidence type="ECO:0000256" key="1">
    <source>
        <dbReference type="SAM" id="MobiDB-lite"/>
    </source>
</evidence>
<feature type="compositionally biased region" description="Polar residues" evidence="1">
    <location>
        <begin position="1"/>
        <end position="17"/>
    </location>
</feature>